<feature type="transmembrane region" description="Helical" evidence="1">
    <location>
        <begin position="47"/>
        <end position="70"/>
    </location>
</feature>
<keyword evidence="1" id="KW-1133">Transmembrane helix</keyword>
<keyword evidence="1" id="KW-0472">Membrane</keyword>
<protein>
    <submittedName>
        <fullName evidence="5">Expressed conserved protein</fullName>
    </submittedName>
</protein>
<dbReference type="AlphaFoldDB" id="A0A0R3UHP2"/>
<sequence length="148" mass="16203">MIIRKLTAFLLAICVVALIVALCLRDWECGNLFEGCTDEGAPQRDAMLSVVSMLVIGLVFVFLVFVIDVVMLCKRVVPSGLITARFVFIYLGAALVFIAVIVYTAMRTSMWGYFLSVVAATISMVIAMMAVASSRCVSKTERVVQHPN</sequence>
<keyword evidence="1" id="KW-0812">Transmembrane</keyword>
<name>A0A0R3UHP2_MESCO</name>
<feature type="chain" id="PRO_5043132261" evidence="2">
    <location>
        <begin position="22"/>
        <end position="148"/>
    </location>
</feature>
<feature type="transmembrane region" description="Helical" evidence="1">
    <location>
        <begin position="82"/>
        <end position="105"/>
    </location>
</feature>
<reference evidence="3 4" key="1">
    <citation type="submission" date="2018-10" db="EMBL/GenBank/DDBJ databases">
        <authorList>
            <consortium name="Pathogen Informatics"/>
        </authorList>
    </citation>
    <scope>NUCLEOTIDE SEQUENCE [LARGE SCALE GENOMIC DNA]</scope>
</reference>
<feature type="transmembrane region" description="Helical" evidence="1">
    <location>
        <begin position="111"/>
        <end position="132"/>
    </location>
</feature>
<dbReference type="Proteomes" id="UP000267029">
    <property type="component" value="Unassembled WGS sequence"/>
</dbReference>
<dbReference type="OrthoDB" id="6261822at2759"/>
<dbReference type="WBParaSite" id="MCU_002723-RA">
    <property type="protein sequence ID" value="MCU_002723-RA"/>
    <property type="gene ID" value="MCU_002723"/>
</dbReference>
<proteinExistence type="predicted"/>
<gene>
    <name evidence="3" type="ORF">MCOS_LOCUS6877</name>
</gene>
<evidence type="ECO:0000256" key="1">
    <source>
        <dbReference type="SAM" id="Phobius"/>
    </source>
</evidence>
<keyword evidence="2" id="KW-0732">Signal</keyword>
<feature type="signal peptide" evidence="2">
    <location>
        <begin position="1"/>
        <end position="21"/>
    </location>
</feature>
<reference evidence="5" key="2">
    <citation type="submission" date="2019-11" db="UniProtKB">
        <authorList>
            <consortium name="WormBaseParasite"/>
        </authorList>
    </citation>
    <scope>IDENTIFICATION</scope>
</reference>
<evidence type="ECO:0000313" key="4">
    <source>
        <dbReference type="Proteomes" id="UP000267029"/>
    </source>
</evidence>
<dbReference type="EMBL" id="UXSR01005304">
    <property type="protein sequence ID" value="VDD80874.1"/>
    <property type="molecule type" value="Genomic_DNA"/>
</dbReference>
<evidence type="ECO:0000256" key="2">
    <source>
        <dbReference type="SAM" id="SignalP"/>
    </source>
</evidence>
<keyword evidence="4" id="KW-1185">Reference proteome</keyword>
<organism evidence="3 4">
    <name type="scientific">Mesocestoides corti</name>
    <name type="common">Flatworm</name>
    <dbReference type="NCBI Taxonomy" id="53468"/>
    <lineage>
        <taxon>Eukaryota</taxon>
        <taxon>Metazoa</taxon>
        <taxon>Spiralia</taxon>
        <taxon>Lophotrochozoa</taxon>
        <taxon>Platyhelminthes</taxon>
        <taxon>Cestoda</taxon>
        <taxon>Eucestoda</taxon>
        <taxon>Cyclophyllidea</taxon>
        <taxon>Mesocestoididae</taxon>
        <taxon>Mesocestoides</taxon>
    </lineage>
</organism>
<accession>A0A0R3UHP2</accession>
<evidence type="ECO:0000313" key="5">
    <source>
        <dbReference type="WBParaSite" id="MCU_002723-RA"/>
    </source>
</evidence>
<evidence type="ECO:0000313" key="3">
    <source>
        <dbReference type="EMBL" id="VDD80874.1"/>
    </source>
</evidence>